<comment type="subcellular location">
    <subcellularLocation>
        <location evidence="1">Membrane</location>
        <topology evidence="1">Multi-pass membrane protein</topology>
    </subcellularLocation>
</comment>
<dbReference type="AlphaFoldDB" id="A0AAI8VNP0"/>
<dbReference type="PANTHER" id="PTHR33048">
    <property type="entry name" value="PTH11-LIKE INTEGRAL MEMBRANE PROTEIN (AFU_ORTHOLOGUE AFUA_5G11245)"/>
    <property type="match status" value="1"/>
</dbReference>
<evidence type="ECO:0000256" key="4">
    <source>
        <dbReference type="ARBA" id="ARBA00023136"/>
    </source>
</evidence>
<comment type="similarity">
    <text evidence="5">Belongs to the SAT4 family.</text>
</comment>
<feature type="transmembrane region" description="Helical" evidence="7">
    <location>
        <begin position="44"/>
        <end position="65"/>
    </location>
</feature>
<feature type="compositionally biased region" description="Basic and acidic residues" evidence="6">
    <location>
        <begin position="301"/>
        <end position="311"/>
    </location>
</feature>
<feature type="transmembrane region" description="Helical" evidence="7">
    <location>
        <begin position="199"/>
        <end position="219"/>
    </location>
</feature>
<feature type="region of interest" description="Disordered" evidence="6">
    <location>
        <begin position="284"/>
        <end position="353"/>
    </location>
</feature>
<keyword evidence="4 7" id="KW-0472">Membrane</keyword>
<sequence>MGAGSRGIALLEWMVVCTFICAIMLLLRYWAARIQRRKAYADDWMVLVAFSSTVALVGVGIWAVFNGLGKHTNELSQYELGINQQLVVASSVCWLVGTVFNKLSLLWLYRRIFTTPAFLRQTMVVFIVVVAFGVAFLVVFMTQCHPVSYPWRPVPGGGCREFAYEEYASVSANMAIDLAIFILPLPVLWRLQMTTRRKFYVTIMLSFGLITIAVMAWRIQATYVSENDPDFIYTLATIGLISGLELWLGIIVACMPTIPPVLQAYVRPAFQQLASYYYSRRGTSGKKGSSGHEPVPSHDIQLNDHSKKTFDDSTAVAPGLSTEVSSPRRGQPMPTGGPTVFGRALRGKRDDNPYVSIDDESRPIWTGRDGDAWHSHVQGDLPVTGAGGIAVHHEINRQEEYRHDTAI</sequence>
<evidence type="ECO:0000256" key="3">
    <source>
        <dbReference type="ARBA" id="ARBA00022989"/>
    </source>
</evidence>
<proteinExistence type="inferred from homology"/>
<evidence type="ECO:0000256" key="6">
    <source>
        <dbReference type="SAM" id="MobiDB-lite"/>
    </source>
</evidence>
<accession>A0AAI8VNP0</accession>
<gene>
    <name evidence="9" type="ORF">KHLLAP_LOCUS8385</name>
</gene>
<dbReference type="GO" id="GO:0016020">
    <property type="term" value="C:membrane"/>
    <property type="evidence" value="ECO:0007669"/>
    <property type="project" value="UniProtKB-SubCell"/>
</dbReference>
<keyword evidence="10" id="KW-1185">Reference proteome</keyword>
<protein>
    <submittedName>
        <fullName evidence="9">Uu.00g091030.m01.CDS01</fullName>
    </submittedName>
</protein>
<organism evidence="9 10">
    <name type="scientific">Anthostomella pinea</name>
    <dbReference type="NCBI Taxonomy" id="933095"/>
    <lineage>
        <taxon>Eukaryota</taxon>
        <taxon>Fungi</taxon>
        <taxon>Dikarya</taxon>
        <taxon>Ascomycota</taxon>
        <taxon>Pezizomycotina</taxon>
        <taxon>Sordariomycetes</taxon>
        <taxon>Xylariomycetidae</taxon>
        <taxon>Xylariales</taxon>
        <taxon>Xylariaceae</taxon>
        <taxon>Anthostomella</taxon>
    </lineage>
</organism>
<feature type="transmembrane region" description="Helical" evidence="7">
    <location>
        <begin position="167"/>
        <end position="187"/>
    </location>
</feature>
<feature type="transmembrane region" description="Helical" evidence="7">
    <location>
        <begin position="85"/>
        <end position="109"/>
    </location>
</feature>
<feature type="transmembrane region" description="Helical" evidence="7">
    <location>
        <begin position="231"/>
        <end position="255"/>
    </location>
</feature>
<comment type="caution">
    <text evidence="9">The sequence shown here is derived from an EMBL/GenBank/DDBJ whole genome shotgun (WGS) entry which is preliminary data.</text>
</comment>
<evidence type="ECO:0000256" key="7">
    <source>
        <dbReference type="SAM" id="Phobius"/>
    </source>
</evidence>
<dbReference type="PANTHER" id="PTHR33048:SF134">
    <property type="entry name" value="INTEGRAL MEMBRANE PROTEIN"/>
    <property type="match status" value="1"/>
</dbReference>
<feature type="domain" description="Rhodopsin" evidence="8">
    <location>
        <begin position="27"/>
        <end position="263"/>
    </location>
</feature>
<dbReference type="InterPro" id="IPR052337">
    <property type="entry name" value="SAT4-like"/>
</dbReference>
<feature type="transmembrane region" description="Helical" evidence="7">
    <location>
        <begin position="13"/>
        <end position="32"/>
    </location>
</feature>
<evidence type="ECO:0000256" key="1">
    <source>
        <dbReference type="ARBA" id="ARBA00004141"/>
    </source>
</evidence>
<evidence type="ECO:0000256" key="5">
    <source>
        <dbReference type="ARBA" id="ARBA00038359"/>
    </source>
</evidence>
<evidence type="ECO:0000313" key="10">
    <source>
        <dbReference type="Proteomes" id="UP001295740"/>
    </source>
</evidence>
<evidence type="ECO:0000313" key="9">
    <source>
        <dbReference type="EMBL" id="CAJ2507917.1"/>
    </source>
</evidence>
<evidence type="ECO:0000259" key="8">
    <source>
        <dbReference type="Pfam" id="PF20684"/>
    </source>
</evidence>
<dbReference type="Pfam" id="PF20684">
    <property type="entry name" value="Fung_rhodopsin"/>
    <property type="match status" value="1"/>
</dbReference>
<evidence type="ECO:0000256" key="2">
    <source>
        <dbReference type="ARBA" id="ARBA00022692"/>
    </source>
</evidence>
<feature type="transmembrane region" description="Helical" evidence="7">
    <location>
        <begin position="121"/>
        <end position="141"/>
    </location>
</feature>
<keyword evidence="2 7" id="KW-0812">Transmembrane</keyword>
<dbReference type="InterPro" id="IPR049326">
    <property type="entry name" value="Rhodopsin_dom_fungi"/>
</dbReference>
<reference evidence="9" key="1">
    <citation type="submission" date="2023-10" db="EMBL/GenBank/DDBJ databases">
        <authorList>
            <person name="Hackl T."/>
        </authorList>
    </citation>
    <scope>NUCLEOTIDE SEQUENCE</scope>
</reference>
<name>A0AAI8VNP0_9PEZI</name>
<dbReference type="EMBL" id="CAUWAG010000010">
    <property type="protein sequence ID" value="CAJ2507917.1"/>
    <property type="molecule type" value="Genomic_DNA"/>
</dbReference>
<keyword evidence="3 7" id="KW-1133">Transmembrane helix</keyword>
<dbReference type="Proteomes" id="UP001295740">
    <property type="component" value="Unassembled WGS sequence"/>
</dbReference>